<organism evidence="2 3">
    <name type="scientific">Thermatribacter velox</name>
    <dbReference type="NCBI Taxonomy" id="3039681"/>
    <lineage>
        <taxon>Bacteria</taxon>
        <taxon>Pseudomonadati</taxon>
        <taxon>Atribacterota</taxon>
        <taxon>Atribacteria</taxon>
        <taxon>Atribacterales</taxon>
        <taxon>Thermatribacteraceae</taxon>
        <taxon>Thermatribacter</taxon>
    </lineage>
</organism>
<protein>
    <recommendedName>
        <fullName evidence="1">AAA+ ATPase domain-containing protein</fullName>
    </recommendedName>
</protein>
<evidence type="ECO:0000313" key="3">
    <source>
        <dbReference type="Proteomes" id="UP001461341"/>
    </source>
</evidence>
<reference evidence="2 3" key="1">
    <citation type="submission" date="2023-03" db="EMBL/GenBank/DDBJ databases">
        <title>Novel Species.</title>
        <authorList>
            <person name="Ma S."/>
        </authorList>
    </citation>
    <scope>NUCLEOTIDE SEQUENCE [LARGE SCALE GENOMIC DNA]</scope>
    <source>
        <strain evidence="2 3">B11</strain>
    </source>
</reference>
<dbReference type="SMART" id="SM00382">
    <property type="entry name" value="AAA"/>
    <property type="match status" value="1"/>
</dbReference>
<gene>
    <name evidence="2" type="ORF">QBE54_08885</name>
</gene>
<dbReference type="Gene3D" id="3.30.980.10">
    <property type="entry name" value="Threonyl-trna Synthetase, Chain A, domain 2"/>
    <property type="match status" value="1"/>
</dbReference>
<dbReference type="Gene3D" id="3.40.50.300">
    <property type="entry name" value="P-loop containing nucleotide triphosphate hydrolases"/>
    <property type="match status" value="1"/>
</dbReference>
<dbReference type="PANTHER" id="PTHR10285">
    <property type="entry name" value="URIDINE KINASE"/>
    <property type="match status" value="1"/>
</dbReference>
<feature type="domain" description="AAA+ ATPase" evidence="1">
    <location>
        <begin position="293"/>
        <end position="452"/>
    </location>
</feature>
<name>A0ABZ2YDA5_9BACT</name>
<sequence>MVNETLKSRVLVVNENQYFTFPTGTTLLKITQNLYPETFYQIMSAQLDGQLVDLHTTIDKEECKVEFFSFAHPEGKRTYTRSLLFLLGWATKEVFPDARLKVLHSIGDGLFCKIERESKTLTAQEMALIEQKMRQKISENRPFKKEIMSWEQAFQTYSAQKREDLTLLFKYWRIETVPTYCLENYRDYYYGPLCPSTGYLKSFGFVLIPPGFIIQLPTSSNLDTLPPYLFRPKLFQIFQESAQWAEIVQIENVGELNQAIVQGKGKEIVSISEALHEKKIAQIADFITQRRGALKLVLIAGPSSSGKTTFARRLYTQLRVNGWNPITISLDDYFRSHQEFKHKKLADWERPEALDLELFKNQIAALIEGQEVEIPRYNFITGSRERTGQKTKLEPEGIIVVEGLHALNPLLSQEIPEEQKFKIYVSAITQINLDDHNRISTTDCRLVRRLVRDNQFRNSSAQEVFKMWPAVRRGEEEFIFPFQEDADLMFNSSLIYELSILRTFAERLLRGITPEEEEYIEAYRLYSFLNHFIPLSPSLVPSNSILREFIG</sequence>
<evidence type="ECO:0000259" key="1">
    <source>
        <dbReference type="SMART" id="SM00382"/>
    </source>
</evidence>
<keyword evidence="3" id="KW-1185">Reference proteome</keyword>
<dbReference type="InterPro" id="IPR027417">
    <property type="entry name" value="P-loop_NTPase"/>
</dbReference>
<accession>A0ABZ2YDA5</accession>
<dbReference type="InterPro" id="IPR018163">
    <property type="entry name" value="Thr/Ala-tRNA-synth_IIc_edit"/>
</dbReference>
<dbReference type="Proteomes" id="UP001461341">
    <property type="component" value="Chromosome"/>
</dbReference>
<dbReference type="SUPFAM" id="SSF55186">
    <property type="entry name" value="ThrRS/AlaRS common domain"/>
    <property type="match status" value="1"/>
</dbReference>
<dbReference type="Pfam" id="PF00485">
    <property type="entry name" value="PRK"/>
    <property type="match status" value="1"/>
</dbReference>
<dbReference type="SUPFAM" id="SSF52540">
    <property type="entry name" value="P-loop containing nucleoside triphosphate hydrolases"/>
    <property type="match status" value="1"/>
</dbReference>
<proteinExistence type="predicted"/>
<dbReference type="CDD" id="cd02028">
    <property type="entry name" value="UMPK_like"/>
    <property type="match status" value="1"/>
</dbReference>
<dbReference type="InterPro" id="IPR003593">
    <property type="entry name" value="AAA+_ATPase"/>
</dbReference>
<dbReference type="EMBL" id="CP121689">
    <property type="protein sequence ID" value="WZL75693.1"/>
    <property type="molecule type" value="Genomic_DNA"/>
</dbReference>
<dbReference type="PRINTS" id="PR00988">
    <property type="entry name" value="URIDINKINASE"/>
</dbReference>
<evidence type="ECO:0000313" key="2">
    <source>
        <dbReference type="EMBL" id="WZL75693.1"/>
    </source>
</evidence>
<dbReference type="InterPro" id="IPR006083">
    <property type="entry name" value="PRK/URK"/>
</dbReference>
<dbReference type="RefSeq" id="WP_369017843.1">
    <property type="nucleotide sequence ID" value="NZ_CP121689.1"/>
</dbReference>